<organism evidence="2">
    <name type="scientific">Phlegmariurus squarrosus</name>
    <name type="common">Rock tassel fern</name>
    <name type="synonym">Lycopodium squarrosum</name>
    <dbReference type="NCBI Taxonomy" id="73615"/>
    <lineage>
        <taxon>Eukaryota</taxon>
        <taxon>Viridiplantae</taxon>
        <taxon>Streptophyta</taxon>
        <taxon>Embryophyta</taxon>
        <taxon>Tracheophyta</taxon>
        <taxon>Lycopodiopsida</taxon>
        <taxon>Lycopodiales</taxon>
        <taxon>Lycopodiaceae</taxon>
        <taxon>Huperzioideae</taxon>
        <taxon>Phlegmariurus</taxon>
    </lineage>
</organism>
<dbReference type="GeneID" id="12354428"/>
<keyword evidence="1" id="KW-0472">Membrane</keyword>
<keyword evidence="1" id="KW-0812">Transmembrane</keyword>
<feature type="transmembrane region" description="Helical" evidence="1">
    <location>
        <begin position="55"/>
        <end position="76"/>
    </location>
</feature>
<geneLocation type="mitochondrion" evidence="2"/>
<keyword evidence="1" id="KW-1133">Transmembrane helix</keyword>
<proteinExistence type="predicted"/>
<dbReference type="EMBL" id="JQ002659">
    <property type="protein sequence ID" value="AEV55726.1"/>
    <property type="molecule type" value="Genomic_DNA"/>
</dbReference>
<dbReference type="AlphaFoldDB" id="H9M819"/>
<evidence type="ECO:0000313" key="2">
    <source>
        <dbReference type="EMBL" id="AEV55726.1"/>
    </source>
</evidence>
<gene>
    <name evidence="2" type="primary">ORF117_1</name>
    <name evidence="2" type="ORF">HusqMp04</name>
</gene>
<reference evidence="2" key="1">
    <citation type="journal article" date="2012" name="PLoS ONE">
        <title>The Mitochondrial Genome of the Lycophyte Huperzia squarrosa: The Most Archaic Form in Vascular Plants.</title>
        <authorList>
            <person name="Liu Y."/>
            <person name="Wang B."/>
            <person name="Cui P."/>
            <person name="Li L."/>
            <person name="Xue J.Y."/>
            <person name="Yu J."/>
            <person name="Qiu Y.L."/>
        </authorList>
    </citation>
    <scope>NUCLEOTIDE SEQUENCE</scope>
</reference>
<feature type="transmembrane region" description="Helical" evidence="1">
    <location>
        <begin position="88"/>
        <end position="109"/>
    </location>
</feature>
<keyword evidence="2" id="KW-0496">Mitochondrion</keyword>
<sequence length="117" mass="13666">MMKQHLQVSLLKGFSHEFFSTLLILPRLGPGGTRLGRGEVFSHITPLRLWFDLKVFAVLACFALISIHTAMAFAFMIKWQIIKVVLKLWNSSLFQVFLFVFICWEFSLFRNVMFFSN</sequence>
<evidence type="ECO:0000256" key="1">
    <source>
        <dbReference type="SAM" id="Phobius"/>
    </source>
</evidence>
<name>H9M819_PHLSQ</name>
<protein>
    <submittedName>
        <fullName evidence="2">Uncharacterized protein</fullName>
    </submittedName>
</protein>
<accession>H9M819</accession>
<dbReference type="RefSeq" id="YP_006234247.1">
    <property type="nucleotide sequence ID" value="NC_017755.1"/>
</dbReference>